<dbReference type="AlphaFoldDB" id="A0A026W116"/>
<dbReference type="EMBL" id="KK107499">
    <property type="protein sequence ID" value="EZA49757.1"/>
    <property type="molecule type" value="Genomic_DNA"/>
</dbReference>
<keyword evidence="2" id="KW-1185">Reference proteome</keyword>
<accession>A0A026W116</accession>
<gene>
    <name evidence="1" type="ORF">X777_11629</name>
</gene>
<dbReference type="Proteomes" id="UP000053097">
    <property type="component" value="Unassembled WGS sequence"/>
</dbReference>
<sequence>MPACAVEGMLPYISDSNKRGIRKTARAPDKLKALTKIAIRKRKPDIPGSFSPKLNKTADVNVWRDGS</sequence>
<name>A0A026W116_OOCBI</name>
<evidence type="ECO:0000313" key="1">
    <source>
        <dbReference type="EMBL" id="EZA49757.1"/>
    </source>
</evidence>
<protein>
    <submittedName>
        <fullName evidence="1">Uncharacterized protein</fullName>
    </submittedName>
</protein>
<organism evidence="1 2">
    <name type="scientific">Ooceraea biroi</name>
    <name type="common">Clonal raider ant</name>
    <name type="synonym">Cerapachys biroi</name>
    <dbReference type="NCBI Taxonomy" id="2015173"/>
    <lineage>
        <taxon>Eukaryota</taxon>
        <taxon>Metazoa</taxon>
        <taxon>Ecdysozoa</taxon>
        <taxon>Arthropoda</taxon>
        <taxon>Hexapoda</taxon>
        <taxon>Insecta</taxon>
        <taxon>Pterygota</taxon>
        <taxon>Neoptera</taxon>
        <taxon>Endopterygota</taxon>
        <taxon>Hymenoptera</taxon>
        <taxon>Apocrita</taxon>
        <taxon>Aculeata</taxon>
        <taxon>Formicoidea</taxon>
        <taxon>Formicidae</taxon>
        <taxon>Dorylinae</taxon>
        <taxon>Ooceraea</taxon>
    </lineage>
</organism>
<evidence type="ECO:0000313" key="2">
    <source>
        <dbReference type="Proteomes" id="UP000053097"/>
    </source>
</evidence>
<reference evidence="1 2" key="1">
    <citation type="journal article" date="2014" name="Curr. Biol.">
        <title>The genome of the clonal raider ant Cerapachys biroi.</title>
        <authorList>
            <person name="Oxley P.R."/>
            <person name="Ji L."/>
            <person name="Fetter-Pruneda I."/>
            <person name="McKenzie S.K."/>
            <person name="Li C."/>
            <person name="Hu H."/>
            <person name="Zhang G."/>
            <person name="Kronauer D.J."/>
        </authorList>
    </citation>
    <scope>NUCLEOTIDE SEQUENCE [LARGE SCALE GENOMIC DNA]</scope>
</reference>
<proteinExistence type="predicted"/>